<proteinExistence type="predicted"/>
<evidence type="ECO:0000313" key="2">
    <source>
        <dbReference type="EMBL" id="CAG9608075.1"/>
    </source>
</evidence>
<name>A0A9C7G9Q7_9BACI</name>
<sequence>MKFSTYFNLIKPEYIYLKLTPNNSIRNQSTNKIAKAISSLYKNLLQNIKKEEAKAIKLLGKEFLFGTKYSYEVSPKVSYYVYIEKKKVEFYFIIPKQHHSFLKEKISDVWSNITIKEVELLPAFSETATKYQMVYTKEDGLSLAVDRRNSDLLQSKLNIVDVMEEGDKVGVFYNFIPATQFTWRSSYEATIRKVKKNLPTDRNKMGIAYALKFVFGILASVVDDIGEAIGGENKSKKGENSIDLLEKTLERLNGGKQINDSTRKKANATILNTQIVVMSESQDKLRQHNNAKSLTQAFETITEDNRLVPKKLKSDFKFTDYLIKGAETNKVGDEEVQNFVSMAGRDILEKHNFIEKVDTQETQVPEDLQKGVFRIGESTFRGNKKEAYLSTDKEYKQLTLVLIGPTRAGKSTLIGNLSYDAIRNDECVVLFDYIKNCELSDEVSALFPEDKVLNIECHDFKTLQGMGYNEIPTSADPFIRYANAKKMTTQLTTLVNSINADDTTFSARMNRFMTSAALTVFLSAGNVKDVFSVLQNHVKRAEYIEKVPSSQFENMEEYIGYLRELDDRDKEGAVKGTKLHLVEGIISRLNKLKDNPYMELMLKKGTENNINLVEEVQKNQIICIKMPETMFSTDNERDVYTTYWMTKIYLALQVRSENIPERDKQRKVNLIIDELYQVQNTEQLLKQRLSRMAKFGMKPIISCHYLNQIKHIRDELRSANASYMLISGCDKENFKELKSELYPFVEEDLLKLPRYHSMNLIKSKDGYGRFITKLPAPIEEMNKVVSGS</sequence>
<dbReference type="InterPro" id="IPR027417">
    <property type="entry name" value="P-loop_NTPase"/>
</dbReference>
<organism evidence="2 3">
    <name type="scientific">Pseudoneobacillus rhizosphaerae</name>
    <dbReference type="NCBI Taxonomy" id="2880968"/>
    <lineage>
        <taxon>Bacteria</taxon>
        <taxon>Bacillati</taxon>
        <taxon>Bacillota</taxon>
        <taxon>Bacilli</taxon>
        <taxon>Bacillales</taxon>
        <taxon>Bacillaceae</taxon>
        <taxon>Pseudoneobacillus</taxon>
    </lineage>
</organism>
<dbReference type="Proteomes" id="UP000789845">
    <property type="component" value="Unassembled WGS sequence"/>
</dbReference>
<dbReference type="RefSeq" id="WP_230496323.1">
    <property type="nucleotide sequence ID" value="NZ_CAKJTG010000008.1"/>
</dbReference>
<feature type="coiled-coil region" evidence="1">
    <location>
        <begin position="34"/>
        <end position="61"/>
    </location>
</feature>
<dbReference type="AlphaFoldDB" id="A0A9C7G9Q7"/>
<evidence type="ECO:0000256" key="1">
    <source>
        <dbReference type="SAM" id="Coils"/>
    </source>
</evidence>
<dbReference type="SUPFAM" id="SSF52540">
    <property type="entry name" value="P-loop containing nucleoside triphosphate hydrolases"/>
    <property type="match status" value="1"/>
</dbReference>
<dbReference type="Gene3D" id="3.40.50.300">
    <property type="entry name" value="P-loop containing nucleotide triphosphate hydrolases"/>
    <property type="match status" value="1"/>
</dbReference>
<protein>
    <submittedName>
        <fullName evidence="2">Uncharacterized protein</fullName>
    </submittedName>
</protein>
<keyword evidence="3" id="KW-1185">Reference proteome</keyword>
<accession>A0A9C7G9Q7</accession>
<evidence type="ECO:0000313" key="3">
    <source>
        <dbReference type="Proteomes" id="UP000789845"/>
    </source>
</evidence>
<keyword evidence="1" id="KW-0175">Coiled coil</keyword>
<reference evidence="2" key="1">
    <citation type="submission" date="2021-10" db="EMBL/GenBank/DDBJ databases">
        <authorList>
            <person name="Criscuolo A."/>
        </authorList>
    </citation>
    <scope>NUCLEOTIDE SEQUENCE</scope>
    <source>
        <strain evidence="2">CIP111885</strain>
    </source>
</reference>
<dbReference type="EMBL" id="CAKJTG010000008">
    <property type="protein sequence ID" value="CAG9608075.1"/>
    <property type="molecule type" value="Genomic_DNA"/>
</dbReference>
<gene>
    <name evidence="2" type="ORF">NEOCIP111885_01767</name>
</gene>
<comment type="caution">
    <text evidence="2">The sequence shown here is derived from an EMBL/GenBank/DDBJ whole genome shotgun (WGS) entry which is preliminary data.</text>
</comment>